<dbReference type="Proteomes" id="UP000053279">
    <property type="component" value="Unassembled WGS sequence"/>
</dbReference>
<reference evidence="1 2" key="1">
    <citation type="submission" date="2013-02" db="EMBL/GenBank/DDBJ databases">
        <title>Insights into archaeal evolution and symbiosis from the genomes of a Nanoarchaeon and its crenarchaeal host from Yellowstone National Park.</title>
        <authorList>
            <person name="Podar M."/>
            <person name="Makarova K.S."/>
            <person name="Graham D.E."/>
            <person name="Wolf Y.I."/>
            <person name="Koonin E.V."/>
            <person name="Reysenbach A.-L."/>
        </authorList>
    </citation>
    <scope>NUCLEOTIDE SEQUENCE [LARGE SCALE GENOMIC DNA]</scope>
</reference>
<accession>R1G2R5</accession>
<comment type="caution">
    <text evidence="1">The sequence shown here is derived from an EMBL/GenBank/DDBJ whole genome shotgun (WGS) entry which is preliminary data.</text>
</comment>
<dbReference type="AlphaFoldDB" id="R1G2R5"/>
<proteinExistence type="predicted"/>
<dbReference type="Pfam" id="PF01917">
    <property type="entry name" value="Flagellin_arch-type"/>
    <property type="match status" value="1"/>
</dbReference>
<dbReference type="PANTHER" id="PTHR35903">
    <property type="entry name" value="FLAGELLIN B1"/>
    <property type="match status" value="1"/>
</dbReference>
<protein>
    <submittedName>
        <fullName evidence="1">Archaeal flagellin</fullName>
    </submittedName>
</protein>
<dbReference type="GO" id="GO:0005198">
    <property type="term" value="F:structural molecule activity"/>
    <property type="evidence" value="ECO:0007669"/>
    <property type="project" value="InterPro"/>
</dbReference>
<keyword evidence="1" id="KW-0282">Flagellum</keyword>
<keyword evidence="1" id="KW-0966">Cell projection</keyword>
<organism evidence="1 2">
    <name type="scientific">Nanobsidianus stetteri</name>
    <dbReference type="NCBI Taxonomy" id="1294122"/>
    <lineage>
        <taxon>Archaea</taxon>
        <taxon>Nanobdellota</taxon>
        <taxon>Candidatus Nanoarchaeia</taxon>
        <taxon>Nanoarchaeales</taxon>
        <taxon>Nanopusillaceae</taxon>
        <taxon>Candidatus Nanobsidianus</taxon>
    </lineage>
</organism>
<name>R1G2R5_NANST</name>
<dbReference type="PANTHER" id="PTHR35903:SF1">
    <property type="entry name" value="FLAGELLIN B1"/>
    <property type="match status" value="1"/>
</dbReference>
<dbReference type="EMBL" id="APJZ01000003">
    <property type="protein sequence ID" value="EOD42366.1"/>
    <property type="molecule type" value="Genomic_DNA"/>
</dbReference>
<evidence type="ECO:0000313" key="1">
    <source>
        <dbReference type="EMBL" id="EOD42366.1"/>
    </source>
</evidence>
<sequence>MKGQGGSGFSAMVLFIAAALTAAIAALVIIGATTSAQGHAAAAAQQTVQTSGTTVEIVRVEGINVNTTSQTVQEFLVYTRLAPGSQPILFNQTAVILYTPAGREIFAYGGAVANSSLVTGYTGYYYIDQKDSVDNSGLLYNGVLGPNDLAALLIYANVSLGTSQTWEFSIIPPNGQPYDLSGVTPAAMIYPTVILYG</sequence>
<keyword evidence="1" id="KW-0969">Cilium</keyword>
<gene>
    <name evidence="1" type="ORF">Nst1_399</name>
</gene>
<dbReference type="InterPro" id="IPR002774">
    <property type="entry name" value="Flagellin_arc-type"/>
</dbReference>
<dbReference type="GO" id="GO:0097588">
    <property type="term" value="P:archaeal or bacterial-type flagellum-dependent cell motility"/>
    <property type="evidence" value="ECO:0007669"/>
    <property type="project" value="InterPro"/>
</dbReference>
<evidence type="ECO:0000313" key="2">
    <source>
        <dbReference type="Proteomes" id="UP000053279"/>
    </source>
</evidence>
<keyword evidence="2" id="KW-1185">Reference proteome</keyword>